<feature type="transmembrane region" description="Helical" evidence="9">
    <location>
        <begin position="89"/>
        <end position="107"/>
    </location>
</feature>
<keyword evidence="7 8" id="KW-0807">Transducer</keyword>
<proteinExistence type="inferred from homology"/>
<comment type="similarity">
    <text evidence="8">Belongs to the G-protein coupled receptor 1 family.</text>
</comment>
<dbReference type="EMBL" id="JARBDR010000246">
    <property type="protein sequence ID" value="KAJ8317059.1"/>
    <property type="molecule type" value="Genomic_DNA"/>
</dbReference>
<evidence type="ECO:0000313" key="12">
    <source>
        <dbReference type="Proteomes" id="UP001217089"/>
    </source>
</evidence>
<evidence type="ECO:0000256" key="3">
    <source>
        <dbReference type="ARBA" id="ARBA00022989"/>
    </source>
</evidence>
<evidence type="ECO:0000313" key="11">
    <source>
        <dbReference type="EMBL" id="KAJ8317059.1"/>
    </source>
</evidence>
<dbReference type="Pfam" id="PF00001">
    <property type="entry name" value="7tm_1"/>
    <property type="match status" value="1"/>
</dbReference>
<keyword evidence="2 8" id="KW-0812">Transmembrane</keyword>
<evidence type="ECO:0000256" key="7">
    <source>
        <dbReference type="ARBA" id="ARBA00023224"/>
    </source>
</evidence>
<dbReference type="PANTHER" id="PTHR24243:SF233">
    <property type="entry name" value="THYROTROPIN-RELEASING HORMONE RECEPTOR"/>
    <property type="match status" value="1"/>
</dbReference>
<protein>
    <recommendedName>
        <fullName evidence="10">G-protein coupled receptors family 1 profile domain-containing protein</fullName>
    </recommendedName>
</protein>
<dbReference type="Proteomes" id="UP001217089">
    <property type="component" value="Unassembled WGS sequence"/>
</dbReference>
<evidence type="ECO:0000256" key="8">
    <source>
        <dbReference type="RuleBase" id="RU000688"/>
    </source>
</evidence>
<evidence type="ECO:0000256" key="4">
    <source>
        <dbReference type="ARBA" id="ARBA00023040"/>
    </source>
</evidence>
<dbReference type="InterPro" id="IPR000276">
    <property type="entry name" value="GPCR_Rhodpsn"/>
</dbReference>
<evidence type="ECO:0000256" key="9">
    <source>
        <dbReference type="SAM" id="Phobius"/>
    </source>
</evidence>
<feature type="domain" description="G-protein coupled receptors family 1 profile" evidence="10">
    <location>
        <begin position="54"/>
        <end position="251"/>
    </location>
</feature>
<reference evidence="11 12" key="1">
    <citation type="submission" date="2022-12" db="EMBL/GenBank/DDBJ databases">
        <title>Chromosome-level genome of Tegillarca granosa.</title>
        <authorList>
            <person name="Kim J."/>
        </authorList>
    </citation>
    <scope>NUCLEOTIDE SEQUENCE [LARGE SCALE GENOMIC DNA]</scope>
    <source>
        <strain evidence="11">Teg-2019</strain>
        <tissue evidence="11">Adductor muscle</tissue>
    </source>
</reference>
<comment type="subcellular location">
    <subcellularLocation>
        <location evidence="1">Membrane</location>
        <topology evidence="1">Multi-pass membrane protein</topology>
    </subcellularLocation>
</comment>
<keyword evidence="3 9" id="KW-1133">Transmembrane helix</keyword>
<evidence type="ECO:0000259" key="10">
    <source>
        <dbReference type="PROSITE" id="PS50262"/>
    </source>
</evidence>
<sequence>MPKSRLQAFTKHKTLNYLQYGQSINDPDIKNIKYLYCLIIGKLVPQLENAVVHASIFTILVITIERHNAICFPLKKTYHAFTSKRTSKCIASIWICAYISTCPFMIMTHQRDTEFYDGTPCKICKTSIDDVWEHVYYVSVFVVFYLCTFIILLCMYIRIIRCLVNETISMVCQGDTRSMSALRSRKQVVRMLIGIMILFFVTVFPMRIVSLWMVYAPRTSIEQLGVDGYINLLSAARIMVYINSAGNPIIYSLTSTKFKSAFSKLLCKSFKNIEHLRSYEAPYKRTAIVQKPTTKYTKYYLGSEGGDERMR</sequence>
<feature type="transmembrane region" description="Helical" evidence="9">
    <location>
        <begin position="188"/>
        <end position="215"/>
    </location>
</feature>
<dbReference type="SUPFAM" id="SSF81321">
    <property type="entry name" value="Family A G protein-coupled receptor-like"/>
    <property type="match status" value="1"/>
</dbReference>
<comment type="caution">
    <text evidence="11">The sequence shown here is derived from an EMBL/GenBank/DDBJ whole genome shotgun (WGS) entry which is preliminary data.</text>
</comment>
<dbReference type="PANTHER" id="PTHR24243">
    <property type="entry name" value="G-PROTEIN COUPLED RECEPTOR"/>
    <property type="match status" value="1"/>
</dbReference>
<evidence type="ECO:0000256" key="2">
    <source>
        <dbReference type="ARBA" id="ARBA00022692"/>
    </source>
</evidence>
<feature type="transmembrane region" description="Helical" evidence="9">
    <location>
        <begin position="235"/>
        <end position="254"/>
    </location>
</feature>
<evidence type="ECO:0000256" key="1">
    <source>
        <dbReference type="ARBA" id="ARBA00004141"/>
    </source>
</evidence>
<feature type="transmembrane region" description="Helical" evidence="9">
    <location>
        <begin position="135"/>
        <end position="157"/>
    </location>
</feature>
<keyword evidence="6 8" id="KW-0675">Receptor</keyword>
<keyword evidence="12" id="KW-1185">Reference proteome</keyword>
<evidence type="ECO:0000256" key="5">
    <source>
        <dbReference type="ARBA" id="ARBA00023136"/>
    </source>
</evidence>
<feature type="non-terminal residue" evidence="11">
    <location>
        <position position="311"/>
    </location>
</feature>
<keyword evidence="4 8" id="KW-0297">G-protein coupled receptor</keyword>
<dbReference type="PROSITE" id="PS50262">
    <property type="entry name" value="G_PROTEIN_RECEP_F1_2"/>
    <property type="match status" value="1"/>
</dbReference>
<gene>
    <name evidence="11" type="ORF">KUTeg_004963</name>
</gene>
<dbReference type="PROSITE" id="PS00237">
    <property type="entry name" value="G_PROTEIN_RECEP_F1_1"/>
    <property type="match status" value="1"/>
</dbReference>
<dbReference type="Gene3D" id="1.20.1070.10">
    <property type="entry name" value="Rhodopsin 7-helix transmembrane proteins"/>
    <property type="match status" value="1"/>
</dbReference>
<organism evidence="11 12">
    <name type="scientific">Tegillarca granosa</name>
    <name type="common">Malaysian cockle</name>
    <name type="synonym">Anadara granosa</name>
    <dbReference type="NCBI Taxonomy" id="220873"/>
    <lineage>
        <taxon>Eukaryota</taxon>
        <taxon>Metazoa</taxon>
        <taxon>Spiralia</taxon>
        <taxon>Lophotrochozoa</taxon>
        <taxon>Mollusca</taxon>
        <taxon>Bivalvia</taxon>
        <taxon>Autobranchia</taxon>
        <taxon>Pteriomorphia</taxon>
        <taxon>Arcoida</taxon>
        <taxon>Arcoidea</taxon>
        <taxon>Arcidae</taxon>
        <taxon>Tegillarca</taxon>
    </lineage>
</organism>
<dbReference type="PRINTS" id="PR00237">
    <property type="entry name" value="GPCRRHODOPSN"/>
</dbReference>
<name>A0ABQ9FIE0_TEGGR</name>
<accession>A0ABQ9FIE0</accession>
<evidence type="ECO:0000256" key="6">
    <source>
        <dbReference type="ARBA" id="ARBA00023170"/>
    </source>
</evidence>
<keyword evidence="5 9" id="KW-0472">Membrane</keyword>
<dbReference type="InterPro" id="IPR017452">
    <property type="entry name" value="GPCR_Rhodpsn_7TM"/>
</dbReference>